<comment type="pathway">
    <text evidence="1">Lipid metabolism.</text>
</comment>
<keyword evidence="6" id="KW-1185">Reference proteome</keyword>
<dbReference type="PANTHER" id="PTHR10434">
    <property type="entry name" value="1-ACYL-SN-GLYCEROL-3-PHOSPHATE ACYLTRANSFERASE"/>
    <property type="match status" value="1"/>
</dbReference>
<feature type="domain" description="Phospholipid/glycerol acyltransferase" evidence="4">
    <location>
        <begin position="29"/>
        <end position="141"/>
    </location>
</feature>
<evidence type="ECO:0000259" key="4">
    <source>
        <dbReference type="SMART" id="SM00563"/>
    </source>
</evidence>
<name>A0A1M5CGL9_9BACE</name>
<proteinExistence type="predicted"/>
<organism evidence="5 6">
    <name type="scientific">Bacteroides luti</name>
    <dbReference type="NCBI Taxonomy" id="1297750"/>
    <lineage>
        <taxon>Bacteria</taxon>
        <taxon>Pseudomonadati</taxon>
        <taxon>Bacteroidota</taxon>
        <taxon>Bacteroidia</taxon>
        <taxon>Bacteroidales</taxon>
        <taxon>Bacteroidaceae</taxon>
        <taxon>Bacteroides</taxon>
    </lineage>
</organism>
<gene>
    <name evidence="5" type="ORF">SAMN05444405_11038</name>
</gene>
<dbReference type="OrthoDB" id="9796839at2"/>
<dbReference type="InterPro" id="IPR002123">
    <property type="entry name" value="Plipid/glycerol_acylTrfase"/>
</dbReference>
<dbReference type="AlphaFoldDB" id="A0A1M5CGL9"/>
<dbReference type="Pfam" id="PF01553">
    <property type="entry name" value="Acyltransferase"/>
    <property type="match status" value="1"/>
</dbReference>
<evidence type="ECO:0000313" key="6">
    <source>
        <dbReference type="Proteomes" id="UP000184509"/>
    </source>
</evidence>
<sequence>MKKAICSFIYHKLLGWKSVVNVEDFDKQIICAAPHTSNWDFIIGKLFYASIGRETGFMMKKEWFFFPLGSILKGMGGIPVDRGRKNSMVEQVADIIESSQKFSLAITPEATRSRNPNWKKGFYYIALKANIPIVLVAIDYPTKTITAEKVVIPSGDIEKDMREIKLYYNQFKGKNPENFATGL</sequence>
<accession>A0A1M5CGL9</accession>
<reference evidence="5 6" key="1">
    <citation type="submission" date="2016-11" db="EMBL/GenBank/DDBJ databases">
        <authorList>
            <person name="Jaros S."/>
            <person name="Januszkiewicz K."/>
            <person name="Wedrychowicz H."/>
        </authorList>
    </citation>
    <scope>NUCLEOTIDE SEQUENCE [LARGE SCALE GENOMIC DNA]</scope>
    <source>
        <strain evidence="5 6">DSM 26991</strain>
    </source>
</reference>
<keyword evidence="3 5" id="KW-0012">Acyltransferase</keyword>
<dbReference type="RefSeq" id="WP_073401883.1">
    <property type="nucleotide sequence ID" value="NZ_FQTV01000010.1"/>
</dbReference>
<dbReference type="EMBL" id="FQTV01000010">
    <property type="protein sequence ID" value="SHF53879.1"/>
    <property type="molecule type" value="Genomic_DNA"/>
</dbReference>
<dbReference type="STRING" id="1297750.SAMN05444405_11038"/>
<dbReference type="GO" id="GO:0003841">
    <property type="term" value="F:1-acylglycerol-3-phosphate O-acyltransferase activity"/>
    <property type="evidence" value="ECO:0007669"/>
    <property type="project" value="TreeGrafter"/>
</dbReference>
<dbReference type="SUPFAM" id="SSF69593">
    <property type="entry name" value="Glycerol-3-phosphate (1)-acyltransferase"/>
    <property type="match status" value="1"/>
</dbReference>
<dbReference type="GO" id="GO:0006654">
    <property type="term" value="P:phosphatidic acid biosynthetic process"/>
    <property type="evidence" value="ECO:0007669"/>
    <property type="project" value="TreeGrafter"/>
</dbReference>
<evidence type="ECO:0000256" key="1">
    <source>
        <dbReference type="ARBA" id="ARBA00005189"/>
    </source>
</evidence>
<dbReference type="Proteomes" id="UP000184509">
    <property type="component" value="Unassembled WGS sequence"/>
</dbReference>
<evidence type="ECO:0000256" key="3">
    <source>
        <dbReference type="ARBA" id="ARBA00023315"/>
    </source>
</evidence>
<evidence type="ECO:0000256" key="2">
    <source>
        <dbReference type="ARBA" id="ARBA00022679"/>
    </source>
</evidence>
<evidence type="ECO:0000313" key="5">
    <source>
        <dbReference type="EMBL" id="SHF53879.1"/>
    </source>
</evidence>
<protein>
    <submittedName>
        <fullName evidence="5">1-acyl-sn-glycerol-3-phosphate acyltransferases</fullName>
    </submittedName>
</protein>
<dbReference type="PANTHER" id="PTHR10434:SF9">
    <property type="entry name" value="PHOSPHOLIPID_GLYCEROL ACYLTRANSFERASE DOMAIN-CONTAINING PROTEIN"/>
    <property type="match status" value="1"/>
</dbReference>
<keyword evidence="2 5" id="KW-0808">Transferase</keyword>
<dbReference type="SMART" id="SM00563">
    <property type="entry name" value="PlsC"/>
    <property type="match status" value="1"/>
</dbReference>